<keyword evidence="3" id="KW-1185">Reference proteome</keyword>
<sequence length="263" mass="25979">MTATREAGLTFGGVLRSEWVKLRSVRSSGLTVLGASLTMIVAGLVFASTIGTDSDGADGVTDPAGITLSGVLFAQLVVGVLGVLVVSGEYSTGMIRSTLTGVPSRSPVLAGKVVVLVGAVFPVVLASAFIVFFAGQAVMGGAGLPTARIGDAGVLAALVGSAVTMTGVAVIGLALGALLRNTAGAVSALVVLVFLAPGLGGLLLPVSWRDGVLKFLPSSAAEAFTSVAPGPGLLTASSGAAVFAAWVVVPLLVAAVLLRRRDV</sequence>
<dbReference type="EMBL" id="BNAR01000001">
    <property type="protein sequence ID" value="GHH27794.1"/>
    <property type="molecule type" value="Genomic_DNA"/>
</dbReference>
<gene>
    <name evidence="2" type="ORF">GCM10017774_00940</name>
</gene>
<reference evidence="3" key="1">
    <citation type="journal article" date="2019" name="Int. J. Syst. Evol. Microbiol.">
        <title>The Global Catalogue of Microorganisms (GCM) 10K type strain sequencing project: providing services to taxonomists for standard genome sequencing and annotation.</title>
        <authorList>
            <consortium name="The Broad Institute Genomics Platform"/>
            <consortium name="The Broad Institute Genome Sequencing Center for Infectious Disease"/>
            <person name="Wu L."/>
            <person name="Ma J."/>
        </authorList>
    </citation>
    <scope>NUCLEOTIDE SEQUENCE [LARGE SCALE GENOMIC DNA]</scope>
    <source>
        <strain evidence="3">CGMCC 4.7367</strain>
    </source>
</reference>
<protein>
    <submittedName>
        <fullName evidence="2">ABC transporter permease</fullName>
    </submittedName>
</protein>
<feature type="transmembrane region" description="Helical" evidence="1">
    <location>
        <begin position="109"/>
        <end position="134"/>
    </location>
</feature>
<feature type="transmembrane region" description="Helical" evidence="1">
    <location>
        <begin position="30"/>
        <end position="52"/>
    </location>
</feature>
<evidence type="ECO:0000256" key="1">
    <source>
        <dbReference type="SAM" id="Phobius"/>
    </source>
</evidence>
<feature type="transmembrane region" description="Helical" evidence="1">
    <location>
        <begin position="64"/>
        <end position="88"/>
    </location>
</feature>
<organism evidence="2 3">
    <name type="scientific">Lentzea cavernae</name>
    <dbReference type="NCBI Taxonomy" id="2020703"/>
    <lineage>
        <taxon>Bacteria</taxon>
        <taxon>Bacillati</taxon>
        <taxon>Actinomycetota</taxon>
        <taxon>Actinomycetes</taxon>
        <taxon>Pseudonocardiales</taxon>
        <taxon>Pseudonocardiaceae</taxon>
        <taxon>Lentzea</taxon>
    </lineage>
</organism>
<keyword evidence="1" id="KW-0472">Membrane</keyword>
<evidence type="ECO:0000313" key="2">
    <source>
        <dbReference type="EMBL" id="GHH27794.1"/>
    </source>
</evidence>
<feature type="transmembrane region" description="Helical" evidence="1">
    <location>
        <begin position="239"/>
        <end position="258"/>
    </location>
</feature>
<feature type="transmembrane region" description="Helical" evidence="1">
    <location>
        <begin position="154"/>
        <end position="179"/>
    </location>
</feature>
<proteinExistence type="predicted"/>
<dbReference type="Pfam" id="PF12730">
    <property type="entry name" value="ABC2_membrane_4"/>
    <property type="match status" value="1"/>
</dbReference>
<comment type="caution">
    <text evidence="2">The sequence shown here is derived from an EMBL/GenBank/DDBJ whole genome shotgun (WGS) entry which is preliminary data.</text>
</comment>
<feature type="transmembrane region" description="Helical" evidence="1">
    <location>
        <begin position="186"/>
        <end position="208"/>
    </location>
</feature>
<keyword evidence="1" id="KW-0812">Transmembrane</keyword>
<keyword evidence="1" id="KW-1133">Transmembrane helix</keyword>
<name>A0ABQ3LZN2_9PSEU</name>
<dbReference type="RefSeq" id="WP_191295434.1">
    <property type="nucleotide sequence ID" value="NZ_BNAR01000001.1"/>
</dbReference>
<accession>A0ABQ3LZN2</accession>
<evidence type="ECO:0000313" key="3">
    <source>
        <dbReference type="Proteomes" id="UP000605568"/>
    </source>
</evidence>
<dbReference type="Proteomes" id="UP000605568">
    <property type="component" value="Unassembled WGS sequence"/>
</dbReference>